<evidence type="ECO:0000256" key="2">
    <source>
        <dbReference type="SAM" id="Phobius"/>
    </source>
</evidence>
<dbReference type="EMBL" id="BACD03000009">
    <property type="protein sequence ID" value="GAO47440.1"/>
    <property type="molecule type" value="Genomic_DNA"/>
</dbReference>
<evidence type="ECO:0000256" key="1">
    <source>
        <dbReference type="SAM" id="MobiDB-lite"/>
    </source>
</evidence>
<keyword evidence="2" id="KW-0472">Membrane</keyword>
<reference evidence="3 4" key="3">
    <citation type="journal article" date="2015" name="Genome Announc.">
        <title>Draft Genome Sequence of the Archiascomycetous Yeast Saitoella complicata.</title>
        <authorList>
            <person name="Yamauchi K."/>
            <person name="Kondo S."/>
            <person name="Hamamoto M."/>
            <person name="Takahashi Y."/>
            <person name="Ogura Y."/>
            <person name="Hayashi T."/>
            <person name="Nishida H."/>
        </authorList>
    </citation>
    <scope>NUCLEOTIDE SEQUENCE [LARGE SCALE GENOMIC DNA]</scope>
    <source>
        <strain evidence="3 4">NRRL Y-17804</strain>
    </source>
</reference>
<accession>A0A0E9NDG2</accession>
<evidence type="ECO:0000313" key="4">
    <source>
        <dbReference type="Proteomes" id="UP000033140"/>
    </source>
</evidence>
<keyword evidence="2" id="KW-1133">Transmembrane helix</keyword>
<evidence type="ECO:0000313" key="3">
    <source>
        <dbReference type="EMBL" id="GAO47440.1"/>
    </source>
</evidence>
<feature type="compositionally biased region" description="Polar residues" evidence="1">
    <location>
        <begin position="44"/>
        <end position="55"/>
    </location>
</feature>
<dbReference type="STRING" id="698492.A0A0E9NDG2"/>
<organism evidence="3 4">
    <name type="scientific">Saitoella complicata (strain BCRC 22490 / CBS 7301 / JCM 7358 / NBRC 10748 / NRRL Y-17804)</name>
    <dbReference type="NCBI Taxonomy" id="698492"/>
    <lineage>
        <taxon>Eukaryota</taxon>
        <taxon>Fungi</taxon>
        <taxon>Dikarya</taxon>
        <taxon>Ascomycota</taxon>
        <taxon>Taphrinomycotina</taxon>
        <taxon>Taphrinomycotina incertae sedis</taxon>
        <taxon>Saitoella</taxon>
    </lineage>
</organism>
<feature type="transmembrane region" description="Helical" evidence="2">
    <location>
        <begin position="70"/>
        <end position="98"/>
    </location>
</feature>
<dbReference type="AlphaFoldDB" id="A0A0E9NDG2"/>
<proteinExistence type="predicted"/>
<dbReference type="OMA" id="WETSIND"/>
<reference evidence="3 4" key="2">
    <citation type="journal article" date="2014" name="J. Gen. Appl. Microbiol.">
        <title>The early diverging ascomycetous budding yeast Saitoella complicata has three histone deacetylases belonging to the Clr6, Hos2, and Rpd3 lineages.</title>
        <authorList>
            <person name="Nishida H."/>
            <person name="Matsumoto T."/>
            <person name="Kondo S."/>
            <person name="Hamamoto M."/>
            <person name="Yoshikawa H."/>
        </authorList>
    </citation>
    <scope>NUCLEOTIDE SEQUENCE [LARGE SCALE GENOMIC DNA]</scope>
    <source>
        <strain evidence="3 4">NRRL Y-17804</strain>
    </source>
</reference>
<gene>
    <name evidence="3" type="ORF">G7K_1648-t1</name>
</gene>
<keyword evidence="4" id="KW-1185">Reference proteome</keyword>
<protein>
    <submittedName>
        <fullName evidence="3">Uncharacterized protein</fullName>
    </submittedName>
</protein>
<comment type="caution">
    <text evidence="3">The sequence shown here is derived from an EMBL/GenBank/DDBJ whole genome shotgun (WGS) entry which is preliminary data.</text>
</comment>
<reference evidence="3 4" key="1">
    <citation type="journal article" date="2011" name="J. Gen. Appl. Microbiol.">
        <title>Draft genome sequencing of the enigmatic yeast Saitoella complicata.</title>
        <authorList>
            <person name="Nishida H."/>
            <person name="Hamamoto M."/>
            <person name="Sugiyama J."/>
        </authorList>
    </citation>
    <scope>NUCLEOTIDE SEQUENCE [LARGE SCALE GENOMIC DNA]</scope>
    <source>
        <strain evidence="3 4">NRRL Y-17804</strain>
    </source>
</reference>
<dbReference type="Proteomes" id="UP000033140">
    <property type="component" value="Unassembled WGS sequence"/>
</dbReference>
<sequence>MSNSPAYELGVVENPRSYSHFRTYSDADAQKPSDTLAEEVHSPGSPTFNRTFSTNPEEESLLGQEQRRGFFLWALLPGYISFLLTAGTVTGLVVWLFAVKIKVDRGCHHNESKPCQWYILTHIPISKILTLTTIVNAVQSNTSGFVMGVAAIWLARSWLQLSVARSENNLSVPEMASLVNLCTSGGRIWALADNASLLFQGPKPRNRSTIILQGLWIGLMLYIFTHASSLADVFVHYGMWDMDTIVGDAQNTPLIAEQTLWGRRLPSDCFDSGVNGGLGCAMQLCPNEAYHCLVDQSAADAVSANVSGTDRVHLVFDQLQDEQNHSLFRSMAVLLSAQALNASNYTADSVGISVQCVVQSDECNLALNTSSGVFQYDCPDWETSINDTLLNGGTNNMWFYDEEFSGQGGYCFRTLPFLGSIADSTHSNPVTGFVGSASVPRWGILLTCNLTMWDVTYNAIADPSLTNETESVVTLLNVTRTNTTASNQVLQAILTTPERRGADLAWGQAETQFMSKGGFVVGNSSVFADIWAYAFAFQALALTTSSHYDEIPIHEGRLLKSLQTTFVPILPLAIFVGVIYLYCLFILLVMTLAFLTVSPSINYLSGGKSVSATRLALMRLTDSHTLIYQLLGTDKNKSTEGRALRMWGPRDWVTKAVIGEKGNIFGVHKAE</sequence>
<keyword evidence="2" id="KW-0812">Transmembrane</keyword>
<feature type="region of interest" description="Disordered" evidence="1">
    <location>
        <begin position="32"/>
        <end position="58"/>
    </location>
</feature>
<name>A0A0E9NDG2_SAICN</name>
<feature type="transmembrane region" description="Helical" evidence="2">
    <location>
        <begin position="569"/>
        <end position="595"/>
    </location>
</feature>